<dbReference type="Pfam" id="PF09343">
    <property type="entry name" value="DUF2460"/>
    <property type="match status" value="1"/>
</dbReference>
<dbReference type="OrthoDB" id="1685145at2"/>
<gene>
    <name evidence="2" type="ORF">C5689_05715</name>
</gene>
<sequence length="213" mass="23014">MTDFHETRFPLDISLNGRGGPERRTDVVTLGSNRESRNARWAHSRRRYEAGYGVKSLAQLAAVIEFFEERRGRLFGFRWRDRADFSSARSGGAVSASDQTLGVGDGARTQFQLLKTYGESFAPYARVIAKPVADSVRVAVSGVEKTCGVDFGVDTTSGVVTFAPSAAPPTGAAVTAGFLFDVPARFDADYLEIDVSSFEAGAIPKIPIIEIVP</sequence>
<reference evidence="2 3" key="1">
    <citation type="journal article" date="2018" name="Appl. Microbiol. Biotechnol.">
        <title>Co-cultivation of the strictly anaerobic methanogen Methanosarcina barkeri with aerobic methanotrophs in an oxygen-limited membrane bioreactor.</title>
        <authorList>
            <person name="In 't Zandt M.H."/>
            <person name="van den Bosch T.J.M."/>
            <person name="Rijkers R."/>
            <person name="van Kessel M.A.H.J."/>
            <person name="Jetten M.S.M."/>
            <person name="Welte C.U."/>
        </authorList>
    </citation>
    <scope>NUCLEOTIDE SEQUENCE [LARGE SCALE GENOMIC DNA]</scope>
    <source>
        <strain evidence="2 3">DSM 17706</strain>
    </source>
</reference>
<evidence type="ECO:0000313" key="3">
    <source>
        <dbReference type="Proteomes" id="UP000245137"/>
    </source>
</evidence>
<dbReference type="NCBIfam" id="TIGR02217">
    <property type="entry name" value="chp_TIGR02217"/>
    <property type="match status" value="1"/>
</dbReference>
<dbReference type="EMBL" id="PUIV01000005">
    <property type="protein sequence ID" value="PWB94937.1"/>
    <property type="molecule type" value="Genomic_DNA"/>
</dbReference>
<name>A0A2U1STJ2_METSR</name>
<keyword evidence="3" id="KW-1185">Reference proteome</keyword>
<evidence type="ECO:0000313" key="2">
    <source>
        <dbReference type="EMBL" id="PWB94937.1"/>
    </source>
</evidence>
<accession>A0A2U1STJ2</accession>
<proteinExistence type="predicted"/>
<dbReference type="AlphaFoldDB" id="A0A2U1STJ2"/>
<comment type="caution">
    <text evidence="2">The sequence shown here is derived from an EMBL/GenBank/DDBJ whole genome shotgun (WGS) entry which is preliminary data.</text>
</comment>
<evidence type="ECO:0000259" key="1">
    <source>
        <dbReference type="Pfam" id="PF09343"/>
    </source>
</evidence>
<protein>
    <submittedName>
        <fullName evidence="2">TIGR02217 family protein</fullName>
    </submittedName>
</protein>
<organism evidence="2 3">
    <name type="scientific">Methylosinus sporium</name>
    <dbReference type="NCBI Taxonomy" id="428"/>
    <lineage>
        <taxon>Bacteria</taxon>
        <taxon>Pseudomonadati</taxon>
        <taxon>Pseudomonadota</taxon>
        <taxon>Alphaproteobacteria</taxon>
        <taxon>Hyphomicrobiales</taxon>
        <taxon>Methylocystaceae</taxon>
        <taxon>Methylosinus</taxon>
    </lineage>
</organism>
<dbReference type="InterPro" id="IPR011740">
    <property type="entry name" value="DUF2460"/>
</dbReference>
<dbReference type="Proteomes" id="UP000245137">
    <property type="component" value="Unassembled WGS sequence"/>
</dbReference>
<dbReference type="RefSeq" id="WP_108916306.1">
    <property type="nucleotide sequence ID" value="NZ_BGJY01000005.1"/>
</dbReference>
<feature type="domain" description="DUF2460" evidence="1">
    <location>
        <begin position="5"/>
        <end position="211"/>
    </location>
</feature>